<dbReference type="AlphaFoldDB" id="A0A5C3L1K9"/>
<protein>
    <submittedName>
        <fullName evidence="3">Uncharacterized protein</fullName>
    </submittedName>
</protein>
<gene>
    <name evidence="3" type="ORF">FA15DRAFT_702660</name>
</gene>
<proteinExistence type="predicted"/>
<dbReference type="OrthoDB" id="10641161at2759"/>
<reference evidence="3 4" key="1">
    <citation type="journal article" date="2019" name="Nat. Ecol. Evol.">
        <title>Megaphylogeny resolves global patterns of mushroom evolution.</title>
        <authorList>
            <person name="Varga T."/>
            <person name="Krizsan K."/>
            <person name="Foldi C."/>
            <person name="Dima B."/>
            <person name="Sanchez-Garcia M."/>
            <person name="Sanchez-Ramirez S."/>
            <person name="Szollosi G.J."/>
            <person name="Szarkandi J.G."/>
            <person name="Papp V."/>
            <person name="Albert L."/>
            <person name="Andreopoulos W."/>
            <person name="Angelini C."/>
            <person name="Antonin V."/>
            <person name="Barry K.W."/>
            <person name="Bougher N.L."/>
            <person name="Buchanan P."/>
            <person name="Buyck B."/>
            <person name="Bense V."/>
            <person name="Catcheside P."/>
            <person name="Chovatia M."/>
            <person name="Cooper J."/>
            <person name="Damon W."/>
            <person name="Desjardin D."/>
            <person name="Finy P."/>
            <person name="Geml J."/>
            <person name="Haridas S."/>
            <person name="Hughes K."/>
            <person name="Justo A."/>
            <person name="Karasinski D."/>
            <person name="Kautmanova I."/>
            <person name="Kiss B."/>
            <person name="Kocsube S."/>
            <person name="Kotiranta H."/>
            <person name="LaButti K.M."/>
            <person name="Lechner B.E."/>
            <person name="Liimatainen K."/>
            <person name="Lipzen A."/>
            <person name="Lukacs Z."/>
            <person name="Mihaltcheva S."/>
            <person name="Morgado L.N."/>
            <person name="Niskanen T."/>
            <person name="Noordeloos M.E."/>
            <person name="Ohm R.A."/>
            <person name="Ortiz-Santana B."/>
            <person name="Ovrebo C."/>
            <person name="Racz N."/>
            <person name="Riley R."/>
            <person name="Savchenko A."/>
            <person name="Shiryaev A."/>
            <person name="Soop K."/>
            <person name="Spirin V."/>
            <person name="Szebenyi C."/>
            <person name="Tomsovsky M."/>
            <person name="Tulloss R.E."/>
            <person name="Uehling J."/>
            <person name="Grigoriev I.V."/>
            <person name="Vagvolgyi C."/>
            <person name="Papp T."/>
            <person name="Martin F.M."/>
            <person name="Miettinen O."/>
            <person name="Hibbett D.S."/>
            <person name="Nagy L.G."/>
        </authorList>
    </citation>
    <scope>NUCLEOTIDE SEQUENCE [LARGE SCALE GENOMIC DNA]</scope>
    <source>
        <strain evidence="3 4">CBS 121175</strain>
    </source>
</reference>
<feature type="region of interest" description="Disordered" evidence="1">
    <location>
        <begin position="93"/>
        <end position="131"/>
    </location>
</feature>
<feature type="signal peptide" evidence="2">
    <location>
        <begin position="1"/>
        <end position="20"/>
    </location>
</feature>
<organism evidence="3 4">
    <name type="scientific">Coprinopsis marcescibilis</name>
    <name type="common">Agaric fungus</name>
    <name type="synonym">Psathyrella marcescibilis</name>
    <dbReference type="NCBI Taxonomy" id="230819"/>
    <lineage>
        <taxon>Eukaryota</taxon>
        <taxon>Fungi</taxon>
        <taxon>Dikarya</taxon>
        <taxon>Basidiomycota</taxon>
        <taxon>Agaricomycotina</taxon>
        <taxon>Agaricomycetes</taxon>
        <taxon>Agaricomycetidae</taxon>
        <taxon>Agaricales</taxon>
        <taxon>Agaricineae</taxon>
        <taxon>Psathyrellaceae</taxon>
        <taxon>Coprinopsis</taxon>
    </lineage>
</organism>
<feature type="compositionally biased region" description="Basic residues" evidence="1">
    <location>
        <begin position="106"/>
        <end position="118"/>
    </location>
</feature>
<evidence type="ECO:0000256" key="1">
    <source>
        <dbReference type="SAM" id="MobiDB-lite"/>
    </source>
</evidence>
<keyword evidence="4" id="KW-1185">Reference proteome</keyword>
<evidence type="ECO:0000313" key="3">
    <source>
        <dbReference type="EMBL" id="TFK26548.1"/>
    </source>
</evidence>
<evidence type="ECO:0000313" key="4">
    <source>
        <dbReference type="Proteomes" id="UP000307440"/>
    </source>
</evidence>
<dbReference type="Proteomes" id="UP000307440">
    <property type="component" value="Unassembled WGS sequence"/>
</dbReference>
<accession>A0A5C3L1K9</accession>
<evidence type="ECO:0000256" key="2">
    <source>
        <dbReference type="SAM" id="SignalP"/>
    </source>
</evidence>
<dbReference type="EMBL" id="ML210173">
    <property type="protein sequence ID" value="TFK26548.1"/>
    <property type="molecule type" value="Genomic_DNA"/>
</dbReference>
<keyword evidence="2" id="KW-0732">Signal</keyword>
<feature type="chain" id="PRO_5022959001" evidence="2">
    <location>
        <begin position="21"/>
        <end position="131"/>
    </location>
</feature>
<name>A0A5C3L1K9_COPMA</name>
<sequence>MYSKMLFVLCFIAFFAFSTAAPTGGVKQMHVLHKHDQRSGSAPGEHQEKMAAIPDVPVIREDTHEFQWAPQPPAQASVPEQGKFQEIVRIFLNPSSPSSSPSGGQAHKRRRVARRRHPVCPQSLAPSGSIH</sequence>